<protein>
    <submittedName>
        <fullName evidence="1">Uncharacterized protein</fullName>
    </submittedName>
</protein>
<name>A0A0F9PN58_9ZZZZ</name>
<gene>
    <name evidence="1" type="ORF">LCGC14_0806100</name>
</gene>
<dbReference type="AlphaFoldDB" id="A0A0F9PN58"/>
<proteinExistence type="predicted"/>
<evidence type="ECO:0000313" key="1">
    <source>
        <dbReference type="EMBL" id="KKN33215.1"/>
    </source>
</evidence>
<organism evidence="1">
    <name type="scientific">marine sediment metagenome</name>
    <dbReference type="NCBI Taxonomy" id="412755"/>
    <lineage>
        <taxon>unclassified sequences</taxon>
        <taxon>metagenomes</taxon>
        <taxon>ecological metagenomes</taxon>
    </lineage>
</organism>
<dbReference type="EMBL" id="LAZR01002195">
    <property type="protein sequence ID" value="KKN33215.1"/>
    <property type="molecule type" value="Genomic_DNA"/>
</dbReference>
<reference evidence="1" key="1">
    <citation type="journal article" date="2015" name="Nature">
        <title>Complex archaea that bridge the gap between prokaryotes and eukaryotes.</title>
        <authorList>
            <person name="Spang A."/>
            <person name="Saw J.H."/>
            <person name="Jorgensen S.L."/>
            <person name="Zaremba-Niedzwiedzka K."/>
            <person name="Martijn J."/>
            <person name="Lind A.E."/>
            <person name="van Eijk R."/>
            <person name="Schleper C."/>
            <person name="Guy L."/>
            <person name="Ettema T.J."/>
        </authorList>
    </citation>
    <scope>NUCLEOTIDE SEQUENCE</scope>
</reference>
<comment type="caution">
    <text evidence="1">The sequence shown here is derived from an EMBL/GenBank/DDBJ whole genome shotgun (WGS) entry which is preliminary data.</text>
</comment>
<accession>A0A0F9PN58</accession>
<sequence>MPVDVKIGSMEHQSLDILKEILVKLFPESDWKNCNYNDLLSFCSNKTWSYLKEHYPEKMFQLLENKLICPESWTKVQKAEFLGIKLGAI</sequence>